<evidence type="ECO:0000259" key="15">
    <source>
        <dbReference type="PROSITE" id="PS50055"/>
    </source>
</evidence>
<dbReference type="InterPro" id="IPR020422">
    <property type="entry name" value="TYR_PHOSPHATASE_DUAL_dom"/>
</dbReference>
<dbReference type="Pfam" id="PF22785">
    <property type="entry name" value="Tc-R-P"/>
    <property type="match status" value="1"/>
</dbReference>
<dbReference type="FunFam" id="3.90.190.10:FF:000038">
    <property type="entry name" value="Tyrosine-protein phosphatase CDC14"/>
    <property type="match status" value="1"/>
</dbReference>
<dbReference type="GO" id="GO:0005856">
    <property type="term" value="C:cytoskeleton"/>
    <property type="evidence" value="ECO:0007669"/>
    <property type="project" value="UniProtKB-ARBA"/>
</dbReference>
<evidence type="ECO:0000256" key="9">
    <source>
        <dbReference type="ARBA" id="ARBA00022801"/>
    </source>
</evidence>
<dbReference type="PROSITE" id="PS00383">
    <property type="entry name" value="TYR_PHOSPHATASE_1"/>
    <property type="match status" value="1"/>
</dbReference>
<evidence type="ECO:0000256" key="6">
    <source>
        <dbReference type="ARBA" id="ARBA00022553"/>
    </source>
</evidence>
<evidence type="ECO:0000313" key="17">
    <source>
        <dbReference type="EMBL" id="JAP92429.1"/>
    </source>
</evidence>
<dbReference type="GO" id="GO:0051321">
    <property type="term" value="P:meiotic cell cycle"/>
    <property type="evidence" value="ECO:0007669"/>
    <property type="project" value="UniProtKB-KW"/>
</dbReference>
<evidence type="ECO:0000256" key="5">
    <source>
        <dbReference type="ARBA" id="ARBA00022490"/>
    </source>
</evidence>
<evidence type="ECO:0000259" key="16">
    <source>
        <dbReference type="PROSITE" id="PS50056"/>
    </source>
</evidence>
<dbReference type="InterPro" id="IPR050561">
    <property type="entry name" value="PTP"/>
</dbReference>
<accession>A0A146KAL0</accession>
<evidence type="ECO:0000256" key="4">
    <source>
        <dbReference type="ARBA" id="ARBA00013064"/>
    </source>
</evidence>
<comment type="similarity">
    <text evidence="3">Belongs to the protein-tyrosine phosphatase family. Non-receptor class CDC14 subfamily.</text>
</comment>
<dbReference type="GO" id="GO:0051301">
    <property type="term" value="P:cell division"/>
    <property type="evidence" value="ECO:0007669"/>
    <property type="project" value="UniProtKB-KW"/>
</dbReference>
<dbReference type="InterPro" id="IPR016130">
    <property type="entry name" value="Tyr_Pase_AS"/>
</dbReference>
<dbReference type="CDD" id="cd17657">
    <property type="entry name" value="CDC14_N"/>
    <property type="match status" value="1"/>
</dbReference>
<organism evidence="17">
    <name type="scientific">Trepomonas sp. PC1</name>
    <dbReference type="NCBI Taxonomy" id="1076344"/>
    <lineage>
        <taxon>Eukaryota</taxon>
        <taxon>Metamonada</taxon>
        <taxon>Diplomonadida</taxon>
        <taxon>Hexamitidae</taxon>
        <taxon>Hexamitinae</taxon>
        <taxon>Trepomonas</taxon>
    </lineage>
</organism>
<keyword evidence="10" id="KW-0904">Protein phosphatase</keyword>
<dbReference type="InterPro" id="IPR029260">
    <property type="entry name" value="DSPn"/>
</dbReference>
<evidence type="ECO:0000256" key="13">
    <source>
        <dbReference type="ARBA" id="ARBA00023306"/>
    </source>
</evidence>
<feature type="non-terminal residue" evidence="17">
    <location>
        <position position="1"/>
    </location>
</feature>
<sequence>TKLIEFIPDRLFYATFTSSPQDDTDTHYFSTDSTLIYLPFEQDFGPLNLGQAYAFFAQLSAKLKDKNLKQKRIVYYSGSAYNYRANSITLLCLFMVCVLNKVPEDVQQIIQQINPPLTPFRDACMGPCSYGVTVLDIMNGAKRAMQNQLFSLNSFNYNDYYFYSQVENGDLTWILPGKIIAFAGPVSQTHPFFKYHPFTPQSYIPLFQSRNVTAVVRLNEACYNKQDFVKAGIRHYDLPYPDGSIPTEKIIEQFLQIAETETGAIAVHCKAGLGRTGTLIGLHMMRKFGFTARETIAWLRVLRPGMVLGQQQQYLCHVEGQYRQRVEQVEKMQKTIESIQQLQHQQVQQQVQMQTQKASPGRSVVSQFSQQSSYQKHIQKANQPIRPLGSQIGTTFNQRVSTFNNSPPKTFGTAVNKPMNRFSTLSPNRPQVYSSQAMKKEEVVEYGFGQNGRVHPDVVRSPVSKLNNYANHNLPGIRSPMKTKGNIIKDM</sequence>
<keyword evidence="7" id="KW-0132">Cell division</keyword>
<feature type="domain" description="Tyrosine specific protein phosphatases" evidence="16">
    <location>
        <begin position="252"/>
        <end position="314"/>
    </location>
</feature>
<dbReference type="PROSITE" id="PS50055">
    <property type="entry name" value="TYR_PHOSPHATASE_PTP"/>
    <property type="match status" value="1"/>
</dbReference>
<gene>
    <name evidence="17" type="ORF">TPC1_15632</name>
</gene>
<evidence type="ECO:0000256" key="2">
    <source>
        <dbReference type="ARBA" id="ARBA00004496"/>
    </source>
</evidence>
<dbReference type="InterPro" id="IPR044506">
    <property type="entry name" value="CDC14_C"/>
</dbReference>
<evidence type="ECO:0000259" key="14">
    <source>
        <dbReference type="PROSITE" id="PS50054"/>
    </source>
</evidence>
<evidence type="ECO:0000256" key="12">
    <source>
        <dbReference type="ARBA" id="ARBA00023254"/>
    </source>
</evidence>
<keyword evidence="11" id="KW-0539">Nucleus</keyword>
<dbReference type="CDD" id="cd14499">
    <property type="entry name" value="CDC14_C"/>
    <property type="match status" value="1"/>
</dbReference>
<protein>
    <recommendedName>
        <fullName evidence="4">protein-tyrosine-phosphatase</fullName>
        <ecNumber evidence="4">3.1.3.48</ecNumber>
    </recommendedName>
</protein>
<dbReference type="GO" id="GO:0004725">
    <property type="term" value="F:protein tyrosine phosphatase activity"/>
    <property type="evidence" value="ECO:0007669"/>
    <property type="project" value="UniProtKB-EC"/>
</dbReference>
<dbReference type="SMART" id="SM00195">
    <property type="entry name" value="DSPc"/>
    <property type="match status" value="1"/>
</dbReference>
<feature type="domain" description="Tyrosine-protein phosphatase" evidence="15">
    <location>
        <begin position="235"/>
        <end position="314"/>
    </location>
</feature>
<proteinExistence type="inferred from homology"/>
<dbReference type="SUPFAM" id="SSF52799">
    <property type="entry name" value="(Phosphotyrosine protein) phosphatases II"/>
    <property type="match status" value="2"/>
</dbReference>
<evidence type="ECO:0000256" key="8">
    <source>
        <dbReference type="ARBA" id="ARBA00022776"/>
    </source>
</evidence>
<dbReference type="InterPro" id="IPR000242">
    <property type="entry name" value="PTP_cat"/>
</dbReference>
<dbReference type="GO" id="GO:0005737">
    <property type="term" value="C:cytoplasm"/>
    <property type="evidence" value="ECO:0007669"/>
    <property type="project" value="UniProtKB-SubCell"/>
</dbReference>
<keyword evidence="12" id="KW-0469">Meiosis</keyword>
<dbReference type="EC" id="3.1.3.48" evidence="4"/>
<keyword evidence="8" id="KW-0498">Mitosis</keyword>
<dbReference type="PANTHER" id="PTHR23339">
    <property type="entry name" value="TYROSINE SPECIFIC PROTEIN PHOSPHATASE AND DUAL SPECIFICITY PROTEIN PHOSPHATASE"/>
    <property type="match status" value="1"/>
</dbReference>
<keyword evidence="13" id="KW-0131">Cell cycle</keyword>
<comment type="subcellular location">
    <subcellularLocation>
        <location evidence="2">Cytoplasm</location>
    </subcellularLocation>
    <subcellularLocation>
        <location evidence="1">Nucleus</location>
    </subcellularLocation>
</comment>
<evidence type="ECO:0000256" key="11">
    <source>
        <dbReference type="ARBA" id="ARBA00023242"/>
    </source>
</evidence>
<dbReference type="PROSITE" id="PS50056">
    <property type="entry name" value="TYR_PHOSPHATASE_2"/>
    <property type="match status" value="1"/>
</dbReference>
<dbReference type="AlphaFoldDB" id="A0A146KAL0"/>
<dbReference type="InterPro" id="IPR000387">
    <property type="entry name" value="Tyr_Pase_dom"/>
</dbReference>
<evidence type="ECO:0000256" key="3">
    <source>
        <dbReference type="ARBA" id="ARBA00007315"/>
    </source>
</evidence>
<dbReference type="GO" id="GO:0000278">
    <property type="term" value="P:mitotic cell cycle"/>
    <property type="evidence" value="ECO:0007669"/>
    <property type="project" value="UniProtKB-ARBA"/>
</dbReference>
<dbReference type="SMART" id="SM00404">
    <property type="entry name" value="PTPc_motif"/>
    <property type="match status" value="1"/>
</dbReference>
<keyword evidence="5" id="KW-0963">Cytoplasm</keyword>
<dbReference type="GO" id="GO:0033554">
    <property type="term" value="P:cellular response to stress"/>
    <property type="evidence" value="ECO:0007669"/>
    <property type="project" value="UniProtKB-ARBA"/>
</dbReference>
<dbReference type="InterPro" id="IPR003595">
    <property type="entry name" value="Tyr_Pase_cat"/>
</dbReference>
<keyword evidence="6" id="KW-0597">Phosphoprotein</keyword>
<evidence type="ECO:0000256" key="7">
    <source>
        <dbReference type="ARBA" id="ARBA00022618"/>
    </source>
</evidence>
<name>A0A146KAL0_9EUKA</name>
<evidence type="ECO:0000256" key="1">
    <source>
        <dbReference type="ARBA" id="ARBA00004123"/>
    </source>
</evidence>
<dbReference type="GO" id="GO:0007096">
    <property type="term" value="P:regulation of exit from mitosis"/>
    <property type="evidence" value="ECO:0007669"/>
    <property type="project" value="UniProtKB-ARBA"/>
</dbReference>
<keyword evidence="9" id="KW-0378">Hydrolase</keyword>
<dbReference type="InterPro" id="IPR029021">
    <property type="entry name" value="Prot-tyrosine_phosphatase-like"/>
</dbReference>
<dbReference type="GO" id="GO:0032954">
    <property type="term" value="P:regulation of cytokinetic process"/>
    <property type="evidence" value="ECO:0007669"/>
    <property type="project" value="UniProtKB-ARBA"/>
</dbReference>
<dbReference type="Gene3D" id="3.90.190.10">
    <property type="entry name" value="Protein tyrosine phosphatase superfamily"/>
    <property type="match status" value="2"/>
</dbReference>
<dbReference type="PROSITE" id="PS50054">
    <property type="entry name" value="TYR_PHOSPHATASE_DUAL"/>
    <property type="match status" value="1"/>
</dbReference>
<dbReference type="GO" id="GO:0031981">
    <property type="term" value="C:nuclear lumen"/>
    <property type="evidence" value="ECO:0007669"/>
    <property type="project" value="UniProtKB-ARBA"/>
</dbReference>
<dbReference type="EMBL" id="GDID01004177">
    <property type="protein sequence ID" value="JAP92429.1"/>
    <property type="molecule type" value="Transcribed_RNA"/>
</dbReference>
<feature type="domain" description="Tyrosine-protein phosphatase" evidence="14">
    <location>
        <begin position="184"/>
        <end position="331"/>
    </location>
</feature>
<reference evidence="17" key="1">
    <citation type="submission" date="2015-07" db="EMBL/GenBank/DDBJ databases">
        <title>Adaptation to a free-living lifestyle via gene acquisitions in the diplomonad Trepomonas sp. PC1.</title>
        <authorList>
            <person name="Xu F."/>
            <person name="Jerlstrom-Hultqvist J."/>
            <person name="Kolisko M."/>
            <person name="Simpson A.G.B."/>
            <person name="Roger A.J."/>
            <person name="Svard S.G."/>
            <person name="Andersson J.O."/>
        </authorList>
    </citation>
    <scope>NUCLEOTIDE SEQUENCE</scope>
    <source>
        <strain evidence="17">PC1</strain>
    </source>
</reference>
<dbReference type="Pfam" id="PF14671">
    <property type="entry name" value="DSPn"/>
    <property type="match status" value="1"/>
</dbReference>
<evidence type="ECO:0000256" key="10">
    <source>
        <dbReference type="ARBA" id="ARBA00022912"/>
    </source>
</evidence>